<evidence type="ECO:0000256" key="1">
    <source>
        <dbReference type="ARBA" id="ARBA00004196"/>
    </source>
</evidence>
<evidence type="ECO:0000256" key="5">
    <source>
        <dbReference type="ARBA" id="ARBA00023004"/>
    </source>
</evidence>
<keyword evidence="5" id="KW-0408">Iron</keyword>
<evidence type="ECO:0000256" key="4">
    <source>
        <dbReference type="ARBA" id="ARBA00022737"/>
    </source>
</evidence>
<evidence type="ECO:0000256" key="3">
    <source>
        <dbReference type="ARBA" id="ARBA00022723"/>
    </source>
</evidence>
<gene>
    <name evidence="9" type="ORF">GKZ27_09705</name>
</gene>
<keyword evidence="3" id="KW-0479">Metal-binding</keyword>
<dbReference type="Gene3D" id="3.30.70.20">
    <property type="match status" value="2"/>
</dbReference>
<feature type="compositionally biased region" description="Low complexity" evidence="7">
    <location>
        <begin position="463"/>
        <end position="473"/>
    </location>
</feature>
<dbReference type="AlphaFoldDB" id="A0A6N8JS34"/>
<dbReference type="InterPro" id="IPR017900">
    <property type="entry name" value="4Fe4S_Fe_S_CS"/>
</dbReference>
<dbReference type="SUPFAM" id="SSF54862">
    <property type="entry name" value="4Fe-4S ferredoxins"/>
    <property type="match status" value="1"/>
</dbReference>
<feature type="domain" description="4Fe-4S ferredoxin-type" evidence="8">
    <location>
        <begin position="5"/>
        <end position="35"/>
    </location>
</feature>
<comment type="caution">
    <text evidence="9">The sequence shown here is derived from an EMBL/GenBank/DDBJ whole genome shotgun (WGS) entry which is preliminary data.</text>
</comment>
<dbReference type="InterPro" id="IPR017896">
    <property type="entry name" value="4Fe4S_Fe-S-bd"/>
</dbReference>
<dbReference type="Pfam" id="PF00037">
    <property type="entry name" value="Fer4"/>
    <property type="match status" value="1"/>
</dbReference>
<keyword evidence="6" id="KW-0411">Iron-sulfur</keyword>
<reference evidence="9 10" key="1">
    <citation type="submission" date="2019-12" db="EMBL/GenBank/DDBJ databases">
        <title>Microbes associate with the intestines of laboratory mice.</title>
        <authorList>
            <person name="Navarre W."/>
            <person name="Wong E."/>
        </authorList>
    </citation>
    <scope>NUCLEOTIDE SEQUENCE [LARGE SCALE GENOMIC DNA]</scope>
    <source>
        <strain evidence="9 10">NM66_B29</strain>
    </source>
</reference>
<dbReference type="GO" id="GO:0051539">
    <property type="term" value="F:4 iron, 4 sulfur cluster binding"/>
    <property type="evidence" value="ECO:0007669"/>
    <property type="project" value="UniProtKB-KW"/>
</dbReference>
<dbReference type="EMBL" id="WSRR01000029">
    <property type="protein sequence ID" value="MVX61719.1"/>
    <property type="molecule type" value="Genomic_DNA"/>
</dbReference>
<proteinExistence type="predicted"/>
<keyword evidence="4" id="KW-0677">Repeat</keyword>
<feature type="domain" description="4Fe-4S ferredoxin-type" evidence="8">
    <location>
        <begin position="71"/>
        <end position="102"/>
    </location>
</feature>
<accession>A0A6N8JS34</accession>
<feature type="domain" description="4Fe-4S ferredoxin-type" evidence="8">
    <location>
        <begin position="104"/>
        <end position="133"/>
    </location>
</feature>
<dbReference type="Proteomes" id="UP000463388">
    <property type="component" value="Unassembled WGS sequence"/>
</dbReference>
<sequence length="488" mass="49275">MMSDKAILFDASRCTACGACAQACKERAGLPWGTVEGNGAVADAYQRAADLDGLSPLVITLTEREASGQGMVWEVARKGCVRCAEAPCAQVCPTGSLVLDEVAGLTGPVAERCVSCGLCAMVCPVAAPRSADERGAVCLCDGCPDRVGNGEKPACVAVCPTDALMFGNRDEMVAAAHDRAAVLRDRGYDRASVLGESEQGGHFVVQVLKYGVEGNANEPFATTEGIPWIAGAKMAGPVSLGVLGAGAAGAAVALAVEANRARRERSEAMRVPVNAYGGVTGAETDDDAMAAEGMAPVGAATAEAVTDEAAASSALEAALRKREAMRARTAATPAAAAAAAAAARGEGLQLIPVAFAADEGGLGEGDFECDEGFESAEGADDLDDVPELAANDKEDTGELYDLEEFQRLLKADILAHHAAKVESRAAVAEADGENTPEGDGADEGVEPTGNTKGDGPAEADTSDGAAPARATGADADKADAIDSADGQA</sequence>
<feature type="compositionally biased region" description="Acidic residues" evidence="7">
    <location>
        <begin position="430"/>
        <end position="445"/>
    </location>
</feature>
<comment type="subcellular location">
    <subcellularLocation>
        <location evidence="1">Cell envelope</location>
    </subcellularLocation>
</comment>
<dbReference type="PANTHER" id="PTHR43545">
    <property type="entry name" value="FORMATE DEHYDROGENASE, NITRATE-INDUCIBLE, IRON-SULFUR SUBUNIT"/>
    <property type="match status" value="1"/>
</dbReference>
<dbReference type="GO" id="GO:0046872">
    <property type="term" value="F:metal ion binding"/>
    <property type="evidence" value="ECO:0007669"/>
    <property type="project" value="UniProtKB-KW"/>
</dbReference>
<dbReference type="InterPro" id="IPR051555">
    <property type="entry name" value="FDH_Electron_Transfer_Unit"/>
</dbReference>
<dbReference type="GO" id="GO:0030313">
    <property type="term" value="C:cell envelope"/>
    <property type="evidence" value="ECO:0007669"/>
    <property type="project" value="UniProtKB-SubCell"/>
</dbReference>
<evidence type="ECO:0000313" key="9">
    <source>
        <dbReference type="EMBL" id="MVX61719.1"/>
    </source>
</evidence>
<keyword evidence="2" id="KW-0004">4Fe-4S</keyword>
<protein>
    <submittedName>
        <fullName evidence="9">4Fe-4S dicluster domain-containing protein</fullName>
    </submittedName>
</protein>
<organism evidence="9 10">
    <name type="scientific">Adlercreutzia mucosicola</name>
    <dbReference type="NCBI Taxonomy" id="580026"/>
    <lineage>
        <taxon>Bacteria</taxon>
        <taxon>Bacillati</taxon>
        <taxon>Actinomycetota</taxon>
        <taxon>Coriobacteriia</taxon>
        <taxon>Eggerthellales</taxon>
        <taxon>Eggerthellaceae</taxon>
        <taxon>Adlercreutzia</taxon>
    </lineage>
</organism>
<dbReference type="PROSITE" id="PS00198">
    <property type="entry name" value="4FE4S_FER_1"/>
    <property type="match status" value="1"/>
</dbReference>
<evidence type="ECO:0000256" key="6">
    <source>
        <dbReference type="ARBA" id="ARBA00023014"/>
    </source>
</evidence>
<dbReference type="PROSITE" id="PS51379">
    <property type="entry name" value="4FE4S_FER_2"/>
    <property type="match status" value="3"/>
</dbReference>
<evidence type="ECO:0000256" key="7">
    <source>
        <dbReference type="SAM" id="MobiDB-lite"/>
    </source>
</evidence>
<evidence type="ECO:0000259" key="8">
    <source>
        <dbReference type="PROSITE" id="PS51379"/>
    </source>
</evidence>
<evidence type="ECO:0000256" key="2">
    <source>
        <dbReference type="ARBA" id="ARBA00022485"/>
    </source>
</evidence>
<evidence type="ECO:0000313" key="10">
    <source>
        <dbReference type="Proteomes" id="UP000463388"/>
    </source>
</evidence>
<dbReference type="PANTHER" id="PTHR43545:SF1">
    <property type="entry name" value="HYDROGENASE-2 OPERON PROTEIN HYBA"/>
    <property type="match status" value="1"/>
</dbReference>
<dbReference type="Pfam" id="PF13247">
    <property type="entry name" value="Fer4_11"/>
    <property type="match status" value="1"/>
</dbReference>
<keyword evidence="10" id="KW-1185">Reference proteome</keyword>
<name>A0A6N8JS34_9ACTN</name>
<feature type="region of interest" description="Disordered" evidence="7">
    <location>
        <begin position="425"/>
        <end position="488"/>
    </location>
</feature>